<keyword evidence="4 7" id="KW-0067">ATP-binding</keyword>
<evidence type="ECO:0000313" key="8">
    <source>
        <dbReference type="EMBL" id="MBE5024618.1"/>
    </source>
</evidence>
<proteinExistence type="inferred from homology"/>
<evidence type="ECO:0000256" key="6">
    <source>
        <dbReference type="ARBA" id="ARBA00023186"/>
    </source>
</evidence>
<protein>
    <submittedName>
        <fullName evidence="8">Hsp70 family protein</fullName>
    </submittedName>
</protein>
<gene>
    <name evidence="8" type="ORF">INF26_07110</name>
</gene>
<dbReference type="RefSeq" id="WP_193530240.1">
    <property type="nucleotide sequence ID" value="NZ_JADCJZ010000003.1"/>
</dbReference>
<dbReference type="Gene3D" id="3.30.420.40">
    <property type="match status" value="2"/>
</dbReference>
<evidence type="ECO:0000256" key="7">
    <source>
        <dbReference type="RuleBase" id="RU003322"/>
    </source>
</evidence>
<dbReference type="PROSITE" id="PS00329">
    <property type="entry name" value="HSP70_2"/>
    <property type="match status" value="1"/>
</dbReference>
<comment type="caution">
    <text evidence="8">The sequence shown here is derived from an EMBL/GenBank/DDBJ whole genome shotgun (WGS) entry which is preliminary data.</text>
</comment>
<evidence type="ECO:0000256" key="2">
    <source>
        <dbReference type="ARBA" id="ARBA00022553"/>
    </source>
</evidence>
<dbReference type="PROSITE" id="PS00297">
    <property type="entry name" value="HSP70_1"/>
    <property type="match status" value="1"/>
</dbReference>
<dbReference type="Gene3D" id="3.90.640.10">
    <property type="entry name" value="Actin, Chain A, domain 4"/>
    <property type="match status" value="1"/>
</dbReference>
<comment type="similarity">
    <text evidence="1 7">Belongs to the heat shock protein 70 family.</text>
</comment>
<dbReference type="PRINTS" id="PR00301">
    <property type="entry name" value="HEATSHOCK70"/>
</dbReference>
<dbReference type="PROSITE" id="PS01036">
    <property type="entry name" value="HSP70_3"/>
    <property type="match status" value="1"/>
</dbReference>
<evidence type="ECO:0000256" key="1">
    <source>
        <dbReference type="ARBA" id="ARBA00007381"/>
    </source>
</evidence>
<dbReference type="InterPro" id="IPR018181">
    <property type="entry name" value="Heat_shock_70_CS"/>
</dbReference>
<keyword evidence="5" id="KW-0346">Stress response</keyword>
<organism evidence="8 9">
    <name type="scientific">Thermophilibacter gallinarum</name>
    <dbReference type="NCBI Taxonomy" id="2779357"/>
    <lineage>
        <taxon>Bacteria</taxon>
        <taxon>Bacillati</taxon>
        <taxon>Actinomycetota</taxon>
        <taxon>Coriobacteriia</taxon>
        <taxon>Coriobacteriales</taxon>
        <taxon>Atopobiaceae</taxon>
        <taxon>Thermophilibacter</taxon>
    </lineage>
</organism>
<dbReference type="SUPFAM" id="SSF53067">
    <property type="entry name" value="Actin-like ATPase domain"/>
    <property type="match status" value="2"/>
</dbReference>
<dbReference type="PANTHER" id="PTHR19375">
    <property type="entry name" value="HEAT SHOCK PROTEIN 70KDA"/>
    <property type="match status" value="1"/>
</dbReference>
<keyword evidence="6" id="KW-0143">Chaperone</keyword>
<sequence>MAVIGIDLGTTYSAVAVSEDGVGARVLPNLEGMDTTPSVVYFPGTETGTEEPLVGAMAKNSAAAAPSAVVRSIKRMMGDPDYRYYSLNGNEFHPEEVSALILKYLKQYAELDLGEKVEGAVVTVPAYFDDARRTATKQAGKLAGLNVLQVFNEPTAAAIAYGVDERDAGRVLVYDLGGGTFDVTLLDIRDGRFDVIATGGDPELGGDDFDRELARLIKEELARQGRPVDEYEDDALLAEIDEKAEVMKRSLTNVAQATSIFTVDGKTYRVRLTREQFEAATRSLLTRTRERVELLLEGQGMGWDDIDRVLMVGGSTRMPMVRSMLEEISGKELRHEVNPDAAVAIGAAIYARSLAQGSVDGAGEGVLVPAGDLEAAAYETPVILVSDVTSQSLGIIANDVVENRERNFVVIPHNSKIPTKCSQTFYTVVDGQSSVLVRVTEGDDTEVEYVRIVGQRELPLPPHPAESPVEVTYAYDIDQTVYIELTDLVTGQSLGTFELDRSSNLSDSQVNTLQHKIDAISVV</sequence>
<keyword evidence="2" id="KW-0597">Phosphoprotein</keyword>
<dbReference type="Proteomes" id="UP001194273">
    <property type="component" value="Unassembled WGS sequence"/>
</dbReference>
<evidence type="ECO:0000256" key="4">
    <source>
        <dbReference type="ARBA" id="ARBA00022840"/>
    </source>
</evidence>
<dbReference type="SUPFAM" id="SSF100920">
    <property type="entry name" value="Heat shock protein 70kD (HSP70), peptide-binding domain"/>
    <property type="match status" value="1"/>
</dbReference>
<dbReference type="InterPro" id="IPR043129">
    <property type="entry name" value="ATPase_NBD"/>
</dbReference>
<dbReference type="Gene3D" id="2.60.34.10">
    <property type="entry name" value="Substrate Binding Domain Of DNAk, Chain A, domain 1"/>
    <property type="match status" value="1"/>
</dbReference>
<name>A0ABR9QU64_9ACTN</name>
<dbReference type="Pfam" id="PF00012">
    <property type="entry name" value="HSP70"/>
    <property type="match status" value="1"/>
</dbReference>
<keyword evidence="3 7" id="KW-0547">Nucleotide-binding</keyword>
<accession>A0ABR9QU64</accession>
<dbReference type="InterPro" id="IPR029047">
    <property type="entry name" value="HSP70_peptide-bd_sf"/>
</dbReference>
<evidence type="ECO:0000256" key="5">
    <source>
        <dbReference type="ARBA" id="ARBA00023016"/>
    </source>
</evidence>
<evidence type="ECO:0000256" key="3">
    <source>
        <dbReference type="ARBA" id="ARBA00022741"/>
    </source>
</evidence>
<evidence type="ECO:0000313" key="9">
    <source>
        <dbReference type="Proteomes" id="UP001194273"/>
    </source>
</evidence>
<reference evidence="8 9" key="1">
    <citation type="submission" date="2020-10" db="EMBL/GenBank/DDBJ databases">
        <title>ChiBAC.</title>
        <authorList>
            <person name="Zenner C."/>
            <person name="Hitch T.C.A."/>
            <person name="Clavel T."/>
        </authorList>
    </citation>
    <scope>NUCLEOTIDE SEQUENCE [LARGE SCALE GENOMIC DNA]</scope>
    <source>
        <strain evidence="8 9">DSM 107455</strain>
    </source>
</reference>
<dbReference type="EMBL" id="JADCJZ010000003">
    <property type="protein sequence ID" value="MBE5024618.1"/>
    <property type="molecule type" value="Genomic_DNA"/>
</dbReference>
<dbReference type="CDD" id="cd24029">
    <property type="entry name" value="ASKHA_NBD_HSP70_DnaK_HscA_HscC"/>
    <property type="match status" value="1"/>
</dbReference>
<keyword evidence="9" id="KW-1185">Reference proteome</keyword>
<dbReference type="InterPro" id="IPR013126">
    <property type="entry name" value="Hsp_70_fam"/>
</dbReference>